<dbReference type="EMBL" id="HG719576">
    <property type="protein sequence ID" value="CDJ58285.1"/>
    <property type="molecule type" value="Genomic_DNA"/>
</dbReference>
<dbReference type="OrthoDB" id="346920at2759"/>
<dbReference type="VEuPathDB" id="ToxoDB:EMWEY_00049340"/>
<feature type="region of interest" description="Disordered" evidence="1">
    <location>
        <begin position="82"/>
        <end position="205"/>
    </location>
</feature>
<evidence type="ECO:0008006" key="5">
    <source>
        <dbReference type="Google" id="ProtNLM"/>
    </source>
</evidence>
<sequence length="317" mass="34602">MQSYRPVNALSMCAAVLVLSGGETQAFMVGRRNNFDVGQAIGMRSKDEAAAPQASFSLYDTDERQLQLHPALFAFDGTREASFVQSSGDDDSDDDSDDEDDKQGGKEKSKAEKKKGDKASGHEGKESHGHHGEHDNASKGKPDKEDEEKAEHKEEAAEHKRESAAPASPKGEQHEDEEDEDRKKERKKEEPTKSESLLTSPQEQSKFIMASMKKATDESYNAMEKLVKVMDYLHGVVALLNQIIQLTPPSPSFSETVMLESAGKKISLKALLDEAGNVRSSVDALFTMLLSAKHSIIGSINRALPARPTAATTPSTK</sequence>
<name>U6M9D4_EIMMA</name>
<dbReference type="RefSeq" id="XP_013334931.1">
    <property type="nucleotide sequence ID" value="XM_013479477.1"/>
</dbReference>
<dbReference type="GeneID" id="25338920"/>
<dbReference type="OMA" id="MQSYRPV"/>
<dbReference type="Proteomes" id="UP000030763">
    <property type="component" value="Unassembled WGS sequence"/>
</dbReference>
<reference evidence="3" key="2">
    <citation type="submission" date="2013-10" db="EMBL/GenBank/DDBJ databases">
        <authorList>
            <person name="Aslett M."/>
        </authorList>
    </citation>
    <scope>NUCLEOTIDE SEQUENCE [LARGE SCALE GENOMIC DNA]</scope>
    <source>
        <strain evidence="3">Weybridge</strain>
    </source>
</reference>
<keyword evidence="4" id="KW-1185">Reference proteome</keyword>
<evidence type="ECO:0000256" key="1">
    <source>
        <dbReference type="SAM" id="MobiDB-lite"/>
    </source>
</evidence>
<feature type="chain" id="PRO_5004673470" description="Transmembrane protein" evidence="2">
    <location>
        <begin position="27"/>
        <end position="317"/>
    </location>
</feature>
<feature type="compositionally biased region" description="Polar residues" evidence="1">
    <location>
        <begin position="194"/>
        <end position="205"/>
    </location>
</feature>
<keyword evidence="2" id="KW-0732">Signal</keyword>
<organism evidence="3 4">
    <name type="scientific">Eimeria maxima</name>
    <name type="common">Coccidian parasite</name>
    <dbReference type="NCBI Taxonomy" id="5804"/>
    <lineage>
        <taxon>Eukaryota</taxon>
        <taxon>Sar</taxon>
        <taxon>Alveolata</taxon>
        <taxon>Apicomplexa</taxon>
        <taxon>Conoidasida</taxon>
        <taxon>Coccidia</taxon>
        <taxon>Eucoccidiorida</taxon>
        <taxon>Eimeriorina</taxon>
        <taxon>Eimeriidae</taxon>
        <taxon>Eimeria</taxon>
    </lineage>
</organism>
<dbReference type="AlphaFoldDB" id="U6M9D4"/>
<accession>U6M9D4</accession>
<feature type="compositionally biased region" description="Acidic residues" evidence="1">
    <location>
        <begin position="88"/>
        <end position="101"/>
    </location>
</feature>
<feature type="signal peptide" evidence="2">
    <location>
        <begin position="1"/>
        <end position="26"/>
    </location>
</feature>
<gene>
    <name evidence="3" type="ORF">EMWEY_00049340</name>
</gene>
<evidence type="ECO:0000313" key="3">
    <source>
        <dbReference type="EMBL" id="CDJ58285.1"/>
    </source>
</evidence>
<feature type="compositionally biased region" description="Basic and acidic residues" evidence="1">
    <location>
        <begin position="181"/>
        <end position="193"/>
    </location>
</feature>
<feature type="compositionally biased region" description="Basic and acidic residues" evidence="1">
    <location>
        <begin position="102"/>
        <end position="163"/>
    </location>
</feature>
<evidence type="ECO:0000313" key="4">
    <source>
        <dbReference type="Proteomes" id="UP000030763"/>
    </source>
</evidence>
<reference evidence="3" key="1">
    <citation type="submission" date="2013-10" db="EMBL/GenBank/DDBJ databases">
        <title>Genomic analysis of the causative agents of coccidiosis in chickens.</title>
        <authorList>
            <person name="Reid A.J."/>
            <person name="Blake D."/>
            <person name="Billington K."/>
            <person name="Browne H."/>
            <person name="Dunn M."/>
            <person name="Hung S."/>
            <person name="Kawahara F."/>
            <person name="Miranda-Saavedra D."/>
            <person name="Mourier T."/>
            <person name="Nagra H."/>
            <person name="Otto T.D."/>
            <person name="Rawlings N."/>
            <person name="Sanchez A."/>
            <person name="Sanders M."/>
            <person name="Subramaniam C."/>
            <person name="Tay Y."/>
            <person name="Dear P."/>
            <person name="Doerig C."/>
            <person name="Gruber A."/>
            <person name="Parkinson J."/>
            <person name="Shirley M."/>
            <person name="Wan K.L."/>
            <person name="Berriman M."/>
            <person name="Tomley F."/>
            <person name="Pain A."/>
        </authorList>
    </citation>
    <scope>NUCLEOTIDE SEQUENCE [LARGE SCALE GENOMIC DNA]</scope>
    <source>
        <strain evidence="3">Weybridge</strain>
    </source>
</reference>
<evidence type="ECO:0000256" key="2">
    <source>
        <dbReference type="SAM" id="SignalP"/>
    </source>
</evidence>
<protein>
    <recommendedName>
        <fullName evidence="5">Transmembrane protein</fullName>
    </recommendedName>
</protein>
<proteinExistence type="predicted"/>